<keyword evidence="3 6" id="KW-0808">Transferase</keyword>
<dbReference type="PANTHER" id="PTHR43685:SF5">
    <property type="entry name" value="GLYCOSYLTRANSFERASE EPSE-RELATED"/>
    <property type="match status" value="1"/>
</dbReference>
<evidence type="ECO:0000256" key="3">
    <source>
        <dbReference type="ARBA" id="ARBA00022679"/>
    </source>
</evidence>
<evidence type="ECO:0000313" key="7">
    <source>
        <dbReference type="EMBL" id="RHC40462.1"/>
    </source>
</evidence>
<dbReference type="Gene3D" id="3.90.550.10">
    <property type="entry name" value="Spore Coat Polysaccharide Biosynthesis Protein SpsA, Chain A"/>
    <property type="match status" value="1"/>
</dbReference>
<proteinExistence type="inferred from homology"/>
<evidence type="ECO:0000259" key="5">
    <source>
        <dbReference type="Pfam" id="PF00535"/>
    </source>
</evidence>
<dbReference type="SUPFAM" id="SSF53448">
    <property type="entry name" value="Nucleotide-diphospho-sugar transferases"/>
    <property type="match status" value="1"/>
</dbReference>
<keyword evidence="4" id="KW-0812">Transmembrane</keyword>
<feature type="domain" description="Glycosyltransferase 2-like" evidence="5">
    <location>
        <begin position="13"/>
        <end position="159"/>
    </location>
</feature>
<dbReference type="EMBL" id="QSES01000007">
    <property type="protein sequence ID" value="RGZ94148.1"/>
    <property type="molecule type" value="Genomic_DNA"/>
</dbReference>
<evidence type="ECO:0000313" key="9">
    <source>
        <dbReference type="Proteomes" id="UP000286104"/>
    </source>
</evidence>
<feature type="transmembrane region" description="Helical" evidence="4">
    <location>
        <begin position="244"/>
        <end position="264"/>
    </location>
</feature>
<evidence type="ECO:0000256" key="2">
    <source>
        <dbReference type="ARBA" id="ARBA00022676"/>
    </source>
</evidence>
<dbReference type="GO" id="GO:0016757">
    <property type="term" value="F:glycosyltransferase activity"/>
    <property type="evidence" value="ECO:0007669"/>
    <property type="project" value="UniProtKB-KW"/>
</dbReference>
<dbReference type="Proteomes" id="UP000286104">
    <property type="component" value="Unassembled WGS sequence"/>
</dbReference>
<dbReference type="RefSeq" id="WP_118389707.1">
    <property type="nucleotide sequence ID" value="NZ_JAQDCR010000003.1"/>
</dbReference>
<dbReference type="InterPro" id="IPR001173">
    <property type="entry name" value="Glyco_trans_2-like"/>
</dbReference>
<dbReference type="CDD" id="cd04195">
    <property type="entry name" value="GT2_AmsE_like"/>
    <property type="match status" value="1"/>
</dbReference>
<keyword evidence="2" id="KW-0328">Glycosyltransferase</keyword>
<reference evidence="8 9" key="1">
    <citation type="submission" date="2018-08" db="EMBL/GenBank/DDBJ databases">
        <title>A genome reference for cultivated species of the human gut microbiota.</title>
        <authorList>
            <person name="Zou Y."/>
            <person name="Xue W."/>
            <person name="Luo G."/>
        </authorList>
    </citation>
    <scope>NUCLEOTIDE SEQUENCE [LARGE SCALE GENOMIC DNA]</scope>
    <source>
        <strain evidence="7 9">AM36-3AA</strain>
        <strain evidence="6 8">AM47-6BH</strain>
    </source>
</reference>
<dbReference type="EMBL" id="QSHU01000004">
    <property type="protein sequence ID" value="RHC40462.1"/>
    <property type="molecule type" value="Genomic_DNA"/>
</dbReference>
<dbReference type="InterPro" id="IPR050834">
    <property type="entry name" value="Glycosyltransf_2"/>
</dbReference>
<keyword evidence="4" id="KW-0472">Membrane</keyword>
<organism evidence="6 8">
    <name type="scientific">Agathobacter rectalis</name>
    <dbReference type="NCBI Taxonomy" id="39491"/>
    <lineage>
        <taxon>Bacteria</taxon>
        <taxon>Bacillati</taxon>
        <taxon>Bacillota</taxon>
        <taxon>Clostridia</taxon>
        <taxon>Lachnospirales</taxon>
        <taxon>Lachnospiraceae</taxon>
        <taxon>Agathobacter</taxon>
    </lineage>
</organism>
<name>A0A413Q8I8_9FIRM</name>
<gene>
    <name evidence="7" type="ORF">DW848_04840</name>
    <name evidence="6" type="ORF">DW967_05120</name>
</gene>
<comment type="caution">
    <text evidence="6">The sequence shown here is derived from an EMBL/GenBank/DDBJ whole genome shotgun (WGS) entry which is preliminary data.</text>
</comment>
<evidence type="ECO:0000313" key="8">
    <source>
        <dbReference type="Proteomes" id="UP000283721"/>
    </source>
</evidence>
<evidence type="ECO:0000256" key="4">
    <source>
        <dbReference type="SAM" id="Phobius"/>
    </source>
</evidence>
<keyword evidence="4" id="KW-1133">Transmembrane helix</keyword>
<accession>A0A413Q8I8</accession>
<protein>
    <submittedName>
        <fullName evidence="6">Glycosyltransferase</fullName>
    </submittedName>
</protein>
<dbReference type="Pfam" id="PF00535">
    <property type="entry name" value="Glycos_transf_2"/>
    <property type="match status" value="1"/>
</dbReference>
<dbReference type="PANTHER" id="PTHR43685">
    <property type="entry name" value="GLYCOSYLTRANSFERASE"/>
    <property type="match status" value="1"/>
</dbReference>
<sequence length="282" mass="32702">MNKVKFSVLLSIYYKEKPEYFRECMESIYSQTVLPDEIVLVEDGRLTEELYEVIRDYEYRPSEINFVTVKLEKNSGLGLALAEGIKHCSNELVARMDTDDICVPDRFERQLNAFSENPGLDIIGGYISEFSDDTRNILSERTVPLGNYVIKQYQRKRDAFNHMTVMYKRSAVLAAGNYQDCLLMEDSLLWANMIRNHCRMANIGETLVYARTGDDMLKRRGGFDYFLKYKAGRRRILKTGTISAADYFVTVAAQLVVCMMPLWMRSLVFKKILRNKNFSNAR</sequence>
<dbReference type="InterPro" id="IPR029044">
    <property type="entry name" value="Nucleotide-diphossugar_trans"/>
</dbReference>
<dbReference type="Proteomes" id="UP000283721">
    <property type="component" value="Unassembled WGS sequence"/>
</dbReference>
<dbReference type="AlphaFoldDB" id="A0A413Q8I8"/>
<comment type="similarity">
    <text evidence="1">Belongs to the glycosyltransferase 2 family.</text>
</comment>
<evidence type="ECO:0000256" key="1">
    <source>
        <dbReference type="ARBA" id="ARBA00006739"/>
    </source>
</evidence>
<evidence type="ECO:0000313" key="6">
    <source>
        <dbReference type="EMBL" id="RGZ94148.1"/>
    </source>
</evidence>